<dbReference type="AlphaFoldDB" id="A0A2Y9BLD3"/>
<feature type="transmembrane region" description="Helical" evidence="1">
    <location>
        <begin position="384"/>
        <end position="401"/>
    </location>
</feature>
<dbReference type="PANTHER" id="PTHR37305:SF1">
    <property type="entry name" value="MEMBRANE PROTEIN"/>
    <property type="match status" value="1"/>
</dbReference>
<feature type="transmembrane region" description="Helical" evidence="1">
    <location>
        <begin position="197"/>
        <end position="216"/>
    </location>
</feature>
<reference evidence="2 3" key="1">
    <citation type="submission" date="2018-05" db="EMBL/GenBank/DDBJ databases">
        <title>The Hungate 1000. A catalogue of reference genomes from the rumen microbiome.</title>
        <authorList>
            <person name="Kelly W."/>
        </authorList>
    </citation>
    <scope>NUCLEOTIDE SEQUENCE [LARGE SCALE GENOMIC DNA]</scope>
    <source>
        <strain evidence="2 3">NLAE-zl-C242</strain>
    </source>
</reference>
<keyword evidence="1" id="KW-0812">Transmembrane</keyword>
<feature type="transmembrane region" description="Helical" evidence="1">
    <location>
        <begin position="20"/>
        <end position="37"/>
    </location>
</feature>
<organism evidence="2 3">
    <name type="scientific">Faecalicatena orotica</name>
    <dbReference type="NCBI Taxonomy" id="1544"/>
    <lineage>
        <taxon>Bacteria</taxon>
        <taxon>Bacillati</taxon>
        <taxon>Bacillota</taxon>
        <taxon>Clostridia</taxon>
        <taxon>Lachnospirales</taxon>
        <taxon>Lachnospiraceae</taxon>
        <taxon>Faecalicatena</taxon>
    </lineage>
</organism>
<evidence type="ECO:0000313" key="2">
    <source>
        <dbReference type="EMBL" id="PWJ23433.1"/>
    </source>
</evidence>
<feature type="transmembrane region" description="Helical" evidence="1">
    <location>
        <begin position="324"/>
        <end position="342"/>
    </location>
</feature>
<keyword evidence="3" id="KW-1185">Reference proteome</keyword>
<dbReference type="EMBL" id="QGDL01000014">
    <property type="protein sequence ID" value="PWJ23433.1"/>
    <property type="molecule type" value="Genomic_DNA"/>
</dbReference>
<evidence type="ECO:0000256" key="1">
    <source>
        <dbReference type="SAM" id="Phobius"/>
    </source>
</evidence>
<dbReference type="PANTHER" id="PTHR37305">
    <property type="entry name" value="INTEGRAL MEMBRANE PROTEIN-RELATED"/>
    <property type="match status" value="1"/>
</dbReference>
<comment type="caution">
    <text evidence="2">The sequence shown here is derived from an EMBL/GenBank/DDBJ whole genome shotgun (WGS) entry which is preliminary data.</text>
</comment>
<protein>
    <submittedName>
        <fullName evidence="2">ABC-2 family transporter</fullName>
    </submittedName>
</protein>
<dbReference type="Proteomes" id="UP000245845">
    <property type="component" value="Unassembled WGS sequence"/>
</dbReference>
<dbReference type="RefSeq" id="WP_181368806.1">
    <property type="nucleotide sequence ID" value="NZ_BAAACK010000015.1"/>
</dbReference>
<accession>A0A2Y9BLD3</accession>
<name>A0A2Y9BLD3_9FIRM</name>
<proteinExistence type="predicted"/>
<feature type="transmembrane region" description="Helical" evidence="1">
    <location>
        <begin position="296"/>
        <end position="317"/>
    </location>
</feature>
<keyword evidence="1" id="KW-0472">Membrane</keyword>
<evidence type="ECO:0000313" key="3">
    <source>
        <dbReference type="Proteomes" id="UP000245845"/>
    </source>
</evidence>
<dbReference type="Pfam" id="PF12679">
    <property type="entry name" value="ABC2_membrane_2"/>
    <property type="match status" value="1"/>
</dbReference>
<feature type="transmembrane region" description="Helical" evidence="1">
    <location>
        <begin position="246"/>
        <end position="267"/>
    </location>
</feature>
<keyword evidence="1" id="KW-1133">Transmembrane helix</keyword>
<sequence length="411" mass="47482">MKRLIYYEWQRIWMGKLIKLSIVGCCIFIAFCVYSSISQISATDLNGMTHSGLQGAKVLKETRPEQVLHESRVKEIMAEYLAYTSDKDTASDLEKFQYLTEEMYLKYYLPNRELLTLIASVYTPLGQNYSLKETFENNLNVDFDFARNERVNEWLQIKENQGLLRNVEKTYWLEKDSQIQTYKYGYYKGWNSILDSASWLIMIMIVVCIGTAPIFAGEYQTKSDSLLLTLKYGKNKLIKAKLISSLFYATLVYWAIVLSYSLTYLFLLGFDGGDLPIQLINTSYPISYNLTIKQGVIILLLLMYAAVVLMVSATLLMSSVFKSSYTVIILDFLLIAVPSFLYSNMGGYVWQHILILLPSKITEFKFDDYITYSAGNIVLDRSRMMIMSYVVLCVLFIGMSYRKFKNHEVNK</sequence>
<gene>
    <name evidence="2" type="ORF">A8806_11459</name>
</gene>